<reference evidence="1" key="1">
    <citation type="journal article" date="2021" name="Proc. Natl. Acad. Sci. U.S.A.">
        <title>A Catalog of Tens of Thousands of Viruses from Human Metagenomes Reveals Hidden Associations with Chronic Diseases.</title>
        <authorList>
            <person name="Tisza M.J."/>
            <person name="Buck C.B."/>
        </authorList>
    </citation>
    <scope>NUCLEOTIDE SEQUENCE</scope>
    <source>
        <strain evidence="1">Ctvhu9</strain>
    </source>
</reference>
<dbReference type="EMBL" id="BK032607">
    <property type="protein sequence ID" value="DAF50993.1"/>
    <property type="molecule type" value="Genomic_DNA"/>
</dbReference>
<proteinExistence type="predicted"/>
<name>A0A8S5SIZ7_9CAUD</name>
<organism evidence="1">
    <name type="scientific">Siphoviridae sp. ctvhu9</name>
    <dbReference type="NCBI Taxonomy" id="2827968"/>
    <lineage>
        <taxon>Viruses</taxon>
        <taxon>Duplodnaviria</taxon>
        <taxon>Heunggongvirae</taxon>
        <taxon>Uroviricota</taxon>
        <taxon>Caudoviricetes</taxon>
    </lineage>
</organism>
<evidence type="ECO:0000313" key="1">
    <source>
        <dbReference type="EMBL" id="DAF50993.1"/>
    </source>
</evidence>
<protein>
    <submittedName>
        <fullName evidence="1">Uncharacterized protein</fullName>
    </submittedName>
</protein>
<sequence length="82" mass="9608">MKKGTTVEDGYDVEGRWHLKLRKAKGKFTLDEIIEAAKEWEEDYYAVIIKAMSDEIAQYYDDDLDGDYVTLYRATDFISKEV</sequence>
<accession>A0A8S5SIZ7</accession>